<dbReference type="GO" id="GO:0072583">
    <property type="term" value="P:clathrin-dependent endocytosis"/>
    <property type="evidence" value="ECO:0007669"/>
    <property type="project" value="InterPro"/>
</dbReference>
<dbReference type="GO" id="GO:0030136">
    <property type="term" value="C:clathrin-coated vesicle"/>
    <property type="evidence" value="ECO:0007669"/>
    <property type="project" value="UniProtKB-SubCell"/>
</dbReference>
<dbReference type="InterPro" id="IPR013809">
    <property type="entry name" value="ENTH"/>
</dbReference>
<dbReference type="AlphaFoldDB" id="A0A8S0REL1"/>
<dbReference type="InterPro" id="IPR011417">
    <property type="entry name" value="ANTH_dom"/>
</dbReference>
<dbReference type="PANTHER" id="PTHR22951:SF97">
    <property type="entry name" value="ENTH DOMAIN-CONTAINING PROTEIN"/>
    <property type="match status" value="1"/>
</dbReference>
<keyword evidence="12" id="KW-1185">Reference proteome</keyword>
<dbReference type="Pfam" id="PF07651">
    <property type="entry name" value="ANTH"/>
    <property type="match status" value="1"/>
</dbReference>
<dbReference type="Gene3D" id="1.25.40.90">
    <property type="match status" value="1"/>
</dbReference>
<gene>
    <name evidence="11" type="ORF">OLEA9_A071696</name>
</gene>
<evidence type="ECO:0000256" key="7">
    <source>
        <dbReference type="ARBA" id="ARBA00023176"/>
    </source>
</evidence>
<keyword evidence="6" id="KW-0472">Membrane</keyword>
<dbReference type="GO" id="GO:0005905">
    <property type="term" value="C:clathrin-coated pit"/>
    <property type="evidence" value="ECO:0007669"/>
    <property type="project" value="UniProtKB-SubCell"/>
</dbReference>
<evidence type="ECO:0000256" key="4">
    <source>
        <dbReference type="ARBA" id="ARBA00022583"/>
    </source>
</evidence>
<evidence type="ECO:0000256" key="6">
    <source>
        <dbReference type="ARBA" id="ARBA00023136"/>
    </source>
</evidence>
<dbReference type="SMART" id="SM00273">
    <property type="entry name" value="ENTH"/>
    <property type="match status" value="1"/>
</dbReference>
<dbReference type="Proteomes" id="UP000594638">
    <property type="component" value="Unassembled WGS sequence"/>
</dbReference>
<dbReference type="GO" id="GO:0005794">
    <property type="term" value="C:Golgi apparatus"/>
    <property type="evidence" value="ECO:0007669"/>
    <property type="project" value="UniProtKB-SubCell"/>
</dbReference>
<evidence type="ECO:0000256" key="2">
    <source>
        <dbReference type="ARBA" id="ARBA00004555"/>
    </source>
</evidence>
<dbReference type="SUPFAM" id="SSF48464">
    <property type="entry name" value="ENTH/VHS domain"/>
    <property type="match status" value="1"/>
</dbReference>
<dbReference type="SUPFAM" id="SSF89009">
    <property type="entry name" value="GAT-like domain"/>
    <property type="match status" value="1"/>
</dbReference>
<keyword evidence="5" id="KW-0333">Golgi apparatus</keyword>
<dbReference type="Gene3D" id="1.20.58.150">
    <property type="entry name" value="ANTH domain"/>
    <property type="match status" value="1"/>
</dbReference>
<organism evidence="11 12">
    <name type="scientific">Olea europaea subsp. europaea</name>
    <dbReference type="NCBI Taxonomy" id="158383"/>
    <lineage>
        <taxon>Eukaryota</taxon>
        <taxon>Viridiplantae</taxon>
        <taxon>Streptophyta</taxon>
        <taxon>Embryophyta</taxon>
        <taxon>Tracheophyta</taxon>
        <taxon>Spermatophyta</taxon>
        <taxon>Magnoliopsida</taxon>
        <taxon>eudicotyledons</taxon>
        <taxon>Gunneridae</taxon>
        <taxon>Pentapetalae</taxon>
        <taxon>asterids</taxon>
        <taxon>lamiids</taxon>
        <taxon>Lamiales</taxon>
        <taxon>Oleaceae</taxon>
        <taxon>Oleeae</taxon>
        <taxon>Olea</taxon>
    </lineage>
</organism>
<comment type="subcellular location">
    <subcellularLocation>
        <location evidence="1">Cytoplasmic vesicle</location>
        <location evidence="1">Clathrin-coated vesicle</location>
    </subcellularLocation>
    <subcellularLocation>
        <location evidence="2">Golgi apparatus</location>
    </subcellularLocation>
    <subcellularLocation>
        <location evidence="3">Membrane</location>
        <location evidence="3">Clathrin-coated pit</location>
    </subcellularLocation>
</comment>
<feature type="region of interest" description="Disordered" evidence="9">
    <location>
        <begin position="341"/>
        <end position="363"/>
    </location>
</feature>
<evidence type="ECO:0000256" key="8">
    <source>
        <dbReference type="ARBA" id="ARBA00023329"/>
    </source>
</evidence>
<sequence length="447" mass="50693">MAARSSSQQNFRKAVGSLKDSTMVGMAKVNSEFKGLDVAILKATNHIEILPKEKHVRKILDAVSALRPQADVGYCIHALARRLSKTRTWAVAIKTLIITHRALREVDQSFHEELTEYSGCRGHMLNLSHFKDDSSPSAWEYSSWIRTYALYLEERLECFRILKYDFQRYFSKTKRLDIPDLLEQLPSLQRLLFRLLACQPVGVARYNFLIQYALSIVAAESVRLYVAITDGVLNLVDKFFEMHRHDAVKALEIYRKSGDHADRLSEFFDICRGLDFGRGQKYVKIEQPPASFIKAMEEYVMEAPQTLLLPWRTNDDDKSATPKEIAVPAADLETDRKLFIDTEESHPSVDSPEIPKTDKSEAADTPLIPDLLSWDDPCQEASEPDDNNSLALSTFATEKLSNPAISPDLSREPTDWELALTMAPGSNSAAVTATKRSYKTRELDWID</sequence>
<dbReference type="GO" id="GO:0048268">
    <property type="term" value="P:clathrin coat assembly"/>
    <property type="evidence" value="ECO:0007669"/>
    <property type="project" value="InterPro"/>
</dbReference>
<keyword evidence="8" id="KW-0968">Cytoplasmic vesicle</keyword>
<dbReference type="GO" id="GO:0006900">
    <property type="term" value="P:vesicle budding from membrane"/>
    <property type="evidence" value="ECO:0007669"/>
    <property type="project" value="TreeGrafter"/>
</dbReference>
<evidence type="ECO:0000256" key="9">
    <source>
        <dbReference type="SAM" id="MobiDB-lite"/>
    </source>
</evidence>
<dbReference type="GO" id="GO:0032050">
    <property type="term" value="F:clathrin heavy chain binding"/>
    <property type="evidence" value="ECO:0007669"/>
    <property type="project" value="TreeGrafter"/>
</dbReference>
<feature type="compositionally biased region" description="Basic and acidic residues" evidence="9">
    <location>
        <begin position="341"/>
        <end position="362"/>
    </location>
</feature>
<dbReference type="GO" id="GO:0005546">
    <property type="term" value="F:phosphatidylinositol-4,5-bisphosphate binding"/>
    <property type="evidence" value="ECO:0007669"/>
    <property type="project" value="TreeGrafter"/>
</dbReference>
<dbReference type="FunFam" id="1.20.58.150:FF:000005">
    <property type="entry name" value="putative clathrin assembly protein At2g25430"/>
    <property type="match status" value="1"/>
</dbReference>
<evidence type="ECO:0000256" key="5">
    <source>
        <dbReference type="ARBA" id="ARBA00023034"/>
    </source>
</evidence>
<evidence type="ECO:0000313" key="11">
    <source>
        <dbReference type="EMBL" id="CAA2976774.1"/>
    </source>
</evidence>
<evidence type="ECO:0000256" key="1">
    <source>
        <dbReference type="ARBA" id="ARBA00004132"/>
    </source>
</evidence>
<name>A0A8S0REL1_OLEEU</name>
<proteinExistence type="predicted"/>
<dbReference type="InterPro" id="IPR045192">
    <property type="entry name" value="AP180-like"/>
</dbReference>
<reference evidence="11 12" key="1">
    <citation type="submission" date="2019-12" db="EMBL/GenBank/DDBJ databases">
        <authorList>
            <person name="Alioto T."/>
            <person name="Alioto T."/>
            <person name="Gomez Garrido J."/>
        </authorList>
    </citation>
    <scope>NUCLEOTIDE SEQUENCE [LARGE SCALE GENOMIC DNA]</scope>
</reference>
<dbReference type="GO" id="GO:0005545">
    <property type="term" value="F:1-phosphatidylinositol binding"/>
    <property type="evidence" value="ECO:0007669"/>
    <property type="project" value="InterPro"/>
</dbReference>
<accession>A0A8S0REL1</accession>
<dbReference type="OrthoDB" id="44015at2759"/>
<protein>
    <submittedName>
        <fullName evidence="11">Clathrin assembly protein At5g35200</fullName>
    </submittedName>
</protein>
<dbReference type="Gramene" id="OE9A071696T1">
    <property type="protein sequence ID" value="OE9A071696C1"/>
    <property type="gene ID" value="OE9A071696"/>
</dbReference>
<dbReference type="PROSITE" id="PS50942">
    <property type="entry name" value="ENTH"/>
    <property type="match status" value="1"/>
</dbReference>
<keyword evidence="7" id="KW-0168">Coated pit</keyword>
<keyword evidence="4" id="KW-0254">Endocytosis</keyword>
<dbReference type="InterPro" id="IPR008942">
    <property type="entry name" value="ENTH_VHS"/>
</dbReference>
<evidence type="ECO:0000256" key="3">
    <source>
        <dbReference type="ARBA" id="ARBA00004600"/>
    </source>
</evidence>
<comment type="caution">
    <text evidence="11">The sequence shown here is derived from an EMBL/GenBank/DDBJ whole genome shotgun (WGS) entry which is preliminary data.</text>
</comment>
<dbReference type="InterPro" id="IPR048050">
    <property type="entry name" value="ANTH_N_plant"/>
</dbReference>
<dbReference type="InterPro" id="IPR014712">
    <property type="entry name" value="ANTH_dom_sf"/>
</dbReference>
<feature type="domain" description="ENTH" evidence="10">
    <location>
        <begin position="28"/>
        <end position="166"/>
    </location>
</feature>
<dbReference type="PANTHER" id="PTHR22951">
    <property type="entry name" value="CLATHRIN ASSEMBLY PROTEIN"/>
    <property type="match status" value="1"/>
</dbReference>
<dbReference type="GO" id="GO:0000149">
    <property type="term" value="F:SNARE binding"/>
    <property type="evidence" value="ECO:0007669"/>
    <property type="project" value="TreeGrafter"/>
</dbReference>
<evidence type="ECO:0000313" key="12">
    <source>
        <dbReference type="Proteomes" id="UP000594638"/>
    </source>
</evidence>
<dbReference type="CDD" id="cd03564">
    <property type="entry name" value="ANTH_N"/>
    <property type="match status" value="1"/>
</dbReference>
<evidence type="ECO:0000259" key="10">
    <source>
        <dbReference type="PROSITE" id="PS50942"/>
    </source>
</evidence>
<dbReference type="EMBL" id="CACTIH010002544">
    <property type="protein sequence ID" value="CAA2976774.1"/>
    <property type="molecule type" value="Genomic_DNA"/>
</dbReference>